<dbReference type="Pfam" id="PF13031">
    <property type="entry name" value="DUF3892"/>
    <property type="match status" value="1"/>
</dbReference>
<dbReference type="RefSeq" id="WP_310026663.1">
    <property type="nucleotide sequence ID" value="NZ_JAVDVI010000008.1"/>
</dbReference>
<comment type="caution">
    <text evidence="1">The sequence shown here is derived from an EMBL/GenBank/DDBJ whole genome shotgun (WGS) entry which is preliminary data.</text>
</comment>
<gene>
    <name evidence="1" type="ORF">J2X31_002200</name>
</gene>
<dbReference type="InterPro" id="IPR024997">
    <property type="entry name" value="DUF3892"/>
</dbReference>
<name>A0ABU1TQC3_9FLAO</name>
<keyword evidence="2" id="KW-1185">Reference proteome</keyword>
<organism evidence="1 2">
    <name type="scientific">Flavobacterium arsenatis</name>
    <dbReference type="NCBI Taxonomy" id="1484332"/>
    <lineage>
        <taxon>Bacteria</taxon>
        <taxon>Pseudomonadati</taxon>
        <taxon>Bacteroidota</taxon>
        <taxon>Flavobacteriia</taxon>
        <taxon>Flavobacteriales</taxon>
        <taxon>Flavobacteriaceae</taxon>
        <taxon>Flavobacterium</taxon>
    </lineage>
</organism>
<accession>A0ABU1TQC3</accession>
<sequence>MAEYRISGVWKDAQGTITHYGFHTVTSTGVTRAVKKSKATAIQLLETSGNSATTWVWNYKSCFWTVGENVEVVNASTGKYLRTNPDSKETNNLGHLINYDWLAS</sequence>
<evidence type="ECO:0008006" key="3">
    <source>
        <dbReference type="Google" id="ProtNLM"/>
    </source>
</evidence>
<proteinExistence type="predicted"/>
<evidence type="ECO:0000313" key="2">
    <source>
        <dbReference type="Proteomes" id="UP001255185"/>
    </source>
</evidence>
<dbReference type="Proteomes" id="UP001255185">
    <property type="component" value="Unassembled WGS sequence"/>
</dbReference>
<evidence type="ECO:0000313" key="1">
    <source>
        <dbReference type="EMBL" id="MDR6968185.1"/>
    </source>
</evidence>
<reference evidence="1 2" key="1">
    <citation type="submission" date="2023-07" db="EMBL/GenBank/DDBJ databases">
        <title>Sorghum-associated microbial communities from plants grown in Nebraska, USA.</title>
        <authorList>
            <person name="Schachtman D."/>
        </authorList>
    </citation>
    <scope>NUCLEOTIDE SEQUENCE [LARGE SCALE GENOMIC DNA]</scope>
    <source>
        <strain evidence="1 2">3773</strain>
    </source>
</reference>
<dbReference type="EMBL" id="JAVDVI010000008">
    <property type="protein sequence ID" value="MDR6968185.1"/>
    <property type="molecule type" value="Genomic_DNA"/>
</dbReference>
<protein>
    <recommendedName>
        <fullName evidence="3">DUF3892 domain-containing protein</fullName>
    </recommendedName>
</protein>